<organism evidence="2 3">
    <name type="scientific">Meloidogyne incognita</name>
    <name type="common">Southern root-knot nematode worm</name>
    <name type="synonym">Oxyuris incognita</name>
    <dbReference type="NCBI Taxonomy" id="6306"/>
    <lineage>
        <taxon>Eukaryota</taxon>
        <taxon>Metazoa</taxon>
        <taxon>Ecdysozoa</taxon>
        <taxon>Nematoda</taxon>
        <taxon>Chromadorea</taxon>
        <taxon>Rhabditida</taxon>
        <taxon>Tylenchina</taxon>
        <taxon>Tylenchomorpha</taxon>
        <taxon>Tylenchoidea</taxon>
        <taxon>Meloidogynidae</taxon>
        <taxon>Meloidogyninae</taxon>
        <taxon>Meloidogyne</taxon>
        <taxon>Meloidogyne incognita group</taxon>
    </lineage>
</organism>
<evidence type="ECO:0000313" key="3">
    <source>
        <dbReference type="WBParaSite" id="Minc3s07231g40879"/>
    </source>
</evidence>
<dbReference type="Proteomes" id="UP000887563">
    <property type="component" value="Unplaced"/>
</dbReference>
<protein>
    <submittedName>
        <fullName evidence="3">Candidate secreted effector</fullName>
    </submittedName>
</protein>
<evidence type="ECO:0000256" key="1">
    <source>
        <dbReference type="SAM" id="SignalP"/>
    </source>
</evidence>
<dbReference type="AlphaFoldDB" id="A0A914NS78"/>
<sequence>MAWVVLFFFVCKKLIPCLLQPPQTLIVRTCLLVYNSFHNYQIYVSQQFIIFPTVIFHL</sequence>
<accession>A0A914NS78</accession>
<evidence type="ECO:0000313" key="2">
    <source>
        <dbReference type="Proteomes" id="UP000887563"/>
    </source>
</evidence>
<feature type="signal peptide" evidence="1">
    <location>
        <begin position="1"/>
        <end position="19"/>
    </location>
</feature>
<feature type="chain" id="PRO_5036964168" evidence="1">
    <location>
        <begin position="20"/>
        <end position="58"/>
    </location>
</feature>
<dbReference type="WBParaSite" id="Minc3s07231g40879">
    <property type="protein sequence ID" value="Minc3s07231g40879"/>
    <property type="gene ID" value="Minc3s07231g40879"/>
</dbReference>
<keyword evidence="2" id="KW-1185">Reference proteome</keyword>
<proteinExistence type="predicted"/>
<reference evidence="3" key="1">
    <citation type="submission" date="2022-11" db="UniProtKB">
        <authorList>
            <consortium name="WormBaseParasite"/>
        </authorList>
    </citation>
    <scope>IDENTIFICATION</scope>
</reference>
<name>A0A914NS78_MELIC</name>
<keyword evidence="1" id="KW-0732">Signal</keyword>